<evidence type="ECO:0000313" key="1">
    <source>
        <dbReference type="EMBL" id="EKF21065.1"/>
    </source>
</evidence>
<protein>
    <submittedName>
        <fullName evidence="1">Uncharacterized protein</fullName>
    </submittedName>
</protein>
<keyword evidence="2" id="KW-1185">Reference proteome</keyword>
<dbReference type="PATRIC" id="fig|1122247.3.peg.4718"/>
<reference evidence="1 2" key="1">
    <citation type="journal article" date="2012" name="J. Bacteriol.">
        <title>Genome sequence of Mycobacterium hassiacum DSM 44199, a rare source of heat-stable mycobacterial proteins.</title>
        <authorList>
            <person name="Tiago I."/>
            <person name="Maranha A."/>
            <person name="Mendes V."/>
            <person name="Alarico S."/>
            <person name="Moynihan P.J."/>
            <person name="Clarke A.J."/>
            <person name="Macedo-Ribeiro S."/>
            <person name="Pereira P.J."/>
            <person name="Empadinhas N."/>
        </authorList>
    </citation>
    <scope>NUCLEOTIDE SEQUENCE [LARGE SCALE GENOMIC DNA]</scope>
    <source>
        <strain evidence="2">DSM 44199 / CIP 105218 / JCM 12690 / 3849</strain>
    </source>
</reference>
<sequence length="79" mass="9156">MTDLKKLRPDHLDEWVIRLGNISIAPTYDLDQLKNEPTVRGQFVRDVLNSDSLTEEQRGRVLRAGLRALDDRIDELEIL</sequence>
<accession>K5B9T8</accession>
<gene>
    <name evidence="1" type="ORF">C731_4922</name>
</gene>
<dbReference type="AlphaFoldDB" id="K5B9T8"/>
<dbReference type="STRING" id="1122247.GCA_000379865_03226"/>
<comment type="caution">
    <text evidence="1">The sequence shown here is derived from an EMBL/GenBank/DDBJ whole genome shotgun (WGS) entry which is preliminary data.</text>
</comment>
<evidence type="ECO:0000313" key="2">
    <source>
        <dbReference type="Proteomes" id="UP000006265"/>
    </source>
</evidence>
<dbReference type="Proteomes" id="UP000006265">
    <property type="component" value="Unassembled WGS sequence"/>
</dbReference>
<organism evidence="1 2">
    <name type="scientific">Mycolicibacterium hassiacum (strain DSM 44199 / CIP 105218 / JCM 12690 / 3849)</name>
    <name type="common">Mycobacterium hassiacum</name>
    <dbReference type="NCBI Taxonomy" id="1122247"/>
    <lineage>
        <taxon>Bacteria</taxon>
        <taxon>Bacillati</taxon>
        <taxon>Actinomycetota</taxon>
        <taxon>Actinomycetes</taxon>
        <taxon>Mycobacteriales</taxon>
        <taxon>Mycobacteriaceae</taxon>
        <taxon>Mycolicibacterium</taxon>
    </lineage>
</organism>
<dbReference type="EMBL" id="AMRA01000160">
    <property type="protein sequence ID" value="EKF21065.1"/>
    <property type="molecule type" value="Genomic_DNA"/>
</dbReference>
<dbReference type="eggNOG" id="ENOG5032BU3">
    <property type="taxonomic scope" value="Bacteria"/>
</dbReference>
<name>K5B9T8_MYCHD</name>
<proteinExistence type="predicted"/>